<feature type="repeat" description="TPR" evidence="3">
    <location>
        <begin position="199"/>
        <end position="232"/>
    </location>
</feature>
<dbReference type="PANTHER" id="PTHR44227:SF3">
    <property type="entry name" value="PROTEIN O-MANNOSYL-TRANSFERASE TMTC4"/>
    <property type="match status" value="1"/>
</dbReference>
<dbReference type="GO" id="GO:0030968">
    <property type="term" value="P:endoplasmic reticulum unfolded protein response"/>
    <property type="evidence" value="ECO:0007669"/>
    <property type="project" value="TreeGrafter"/>
</dbReference>
<dbReference type="InterPro" id="IPR011990">
    <property type="entry name" value="TPR-like_helical_dom_sf"/>
</dbReference>
<accession>A0A5D3YP20</accession>
<evidence type="ECO:0000256" key="2">
    <source>
        <dbReference type="ARBA" id="ARBA00022803"/>
    </source>
</evidence>
<dbReference type="PROSITE" id="PS51257">
    <property type="entry name" value="PROKAR_LIPOPROTEIN"/>
    <property type="match status" value="1"/>
</dbReference>
<dbReference type="InterPro" id="IPR019734">
    <property type="entry name" value="TPR_rpt"/>
</dbReference>
<dbReference type="Gene3D" id="1.25.40.10">
    <property type="entry name" value="Tetratricopeptide repeat domain"/>
    <property type="match status" value="3"/>
</dbReference>
<feature type="coiled-coil region" evidence="4">
    <location>
        <begin position="308"/>
        <end position="335"/>
    </location>
</feature>
<comment type="caution">
    <text evidence="5">The sequence shown here is derived from an EMBL/GenBank/DDBJ whole genome shotgun (WGS) entry which is preliminary data.</text>
</comment>
<dbReference type="InterPro" id="IPR052346">
    <property type="entry name" value="O-mannosyl-transferase_TMTC"/>
</dbReference>
<dbReference type="OrthoDB" id="1522625at2"/>
<organism evidence="5 6">
    <name type="scientific">Fodinibius salinus</name>
    <dbReference type="NCBI Taxonomy" id="860790"/>
    <lineage>
        <taxon>Bacteria</taxon>
        <taxon>Pseudomonadati</taxon>
        <taxon>Balneolota</taxon>
        <taxon>Balneolia</taxon>
        <taxon>Balneolales</taxon>
        <taxon>Balneolaceae</taxon>
        <taxon>Fodinibius</taxon>
    </lineage>
</organism>
<keyword evidence="4" id="KW-0175">Coiled coil</keyword>
<reference evidence="5 6" key="1">
    <citation type="submission" date="2019-07" db="EMBL/GenBank/DDBJ databases">
        <title>Genomic Encyclopedia of Archaeal and Bacterial Type Strains, Phase II (KMG-II): from individual species to whole genera.</title>
        <authorList>
            <person name="Goeker M."/>
        </authorList>
    </citation>
    <scope>NUCLEOTIDE SEQUENCE [LARGE SCALE GENOMIC DNA]</scope>
    <source>
        <strain evidence="5 6">DSM 21935</strain>
    </source>
</reference>
<evidence type="ECO:0000256" key="1">
    <source>
        <dbReference type="ARBA" id="ARBA00022737"/>
    </source>
</evidence>
<gene>
    <name evidence="5" type="ORF">LX73_0058</name>
</gene>
<dbReference type="GO" id="GO:0000030">
    <property type="term" value="F:mannosyltransferase activity"/>
    <property type="evidence" value="ECO:0007669"/>
    <property type="project" value="TreeGrafter"/>
</dbReference>
<evidence type="ECO:0000313" key="5">
    <source>
        <dbReference type="EMBL" id="TYP94769.1"/>
    </source>
</evidence>
<keyword evidence="1" id="KW-0677">Repeat</keyword>
<dbReference type="GO" id="GO:0035269">
    <property type="term" value="P:protein O-linked glycosylation via mannose"/>
    <property type="evidence" value="ECO:0007669"/>
    <property type="project" value="TreeGrafter"/>
</dbReference>
<feature type="repeat" description="TPR" evidence="3">
    <location>
        <begin position="233"/>
        <end position="266"/>
    </location>
</feature>
<evidence type="ECO:0000313" key="6">
    <source>
        <dbReference type="Proteomes" id="UP000324595"/>
    </source>
</evidence>
<keyword evidence="6" id="KW-1185">Reference proteome</keyword>
<dbReference type="SUPFAM" id="SSF48452">
    <property type="entry name" value="TPR-like"/>
    <property type="match status" value="2"/>
</dbReference>
<dbReference type="PANTHER" id="PTHR44227">
    <property type="match status" value="1"/>
</dbReference>
<dbReference type="RefSeq" id="WP_148897470.1">
    <property type="nucleotide sequence ID" value="NZ_VNHY01000001.1"/>
</dbReference>
<dbReference type="Proteomes" id="UP000324595">
    <property type="component" value="Unassembled WGS sequence"/>
</dbReference>
<dbReference type="Pfam" id="PF14559">
    <property type="entry name" value="TPR_19"/>
    <property type="match status" value="1"/>
</dbReference>
<dbReference type="AlphaFoldDB" id="A0A5D3YP20"/>
<sequence length="432" mass="48952">MLRKQLPYLLVTLLIGVMIGCGSSNPLVEKAESNIKSQNPQVALEAANESIEKYPEDPLGYYYKGVALSGLAKQENDPSARRDYYKRMNETFAEGEKIAANSENTPDEINRIPTIKKQIWSSEHNLGIKYFRNDSLKNTVNNPLQYSEGHLENATMVQPDSAMSWDVLAQIAGANKSYKRASSAKSQYLKMIPDSAKKATDYMQLGSYHFNQENNQQVVKVFEEAAQLFPENKDIISNLADAYNRVGKSDKAISTTEKLVQQNPEEPKFHQVLGTQLYKKALTLGDTVSANKEKIKTLKEEGGNKQKISNLEQENKKLSSQITELENRAEKELKTTVEYNPENPGAYNTLGVIYQNKAKAKFDKRNMTEDNAKAKKLDEEGRKFLRQSMKYYEQAAEIDPDNKDYWRSLFSIYTNLGMDKKAKKAMKKAGMN</sequence>
<proteinExistence type="predicted"/>
<evidence type="ECO:0000256" key="3">
    <source>
        <dbReference type="PROSITE-ProRule" id="PRU00339"/>
    </source>
</evidence>
<protein>
    <submittedName>
        <fullName evidence="5">Tetratricopeptide repeat-containing protein</fullName>
    </submittedName>
</protein>
<dbReference type="PROSITE" id="PS50005">
    <property type="entry name" value="TPR"/>
    <property type="match status" value="2"/>
</dbReference>
<name>A0A5D3YP20_9BACT</name>
<evidence type="ECO:0000256" key="4">
    <source>
        <dbReference type="SAM" id="Coils"/>
    </source>
</evidence>
<keyword evidence="2 3" id="KW-0802">TPR repeat</keyword>
<dbReference type="EMBL" id="VNHY01000001">
    <property type="protein sequence ID" value="TYP94769.1"/>
    <property type="molecule type" value="Genomic_DNA"/>
</dbReference>
<dbReference type="SMART" id="SM00028">
    <property type="entry name" value="TPR"/>
    <property type="match status" value="3"/>
</dbReference>